<evidence type="ECO:0008006" key="3">
    <source>
        <dbReference type="Google" id="ProtNLM"/>
    </source>
</evidence>
<name>A0ABR6XZN4_9FLAO</name>
<dbReference type="RefSeq" id="WP_186844575.1">
    <property type="nucleotide sequence ID" value="NZ_JACOME010000001.1"/>
</dbReference>
<comment type="caution">
    <text evidence="1">The sequence shown here is derived from an EMBL/GenBank/DDBJ whole genome shotgun (WGS) entry which is preliminary data.</text>
</comment>
<organism evidence="1 2">
    <name type="scientific">Winogradskyella echinorum</name>
    <dbReference type="NCBI Taxonomy" id="538189"/>
    <lineage>
        <taxon>Bacteria</taxon>
        <taxon>Pseudomonadati</taxon>
        <taxon>Bacteroidota</taxon>
        <taxon>Flavobacteriia</taxon>
        <taxon>Flavobacteriales</taxon>
        <taxon>Flavobacteriaceae</taxon>
        <taxon>Winogradskyella</taxon>
    </lineage>
</organism>
<sequence length="225" mass="25173">MIQKLKFFQIYRPFRFIKPEGSFLLLMILLNCSALNSQNKLQKQLSAEHIETITINGDQIFNISVMTTKTDVISISSILDGEYQNNYQIVTKQESNELTLGLAFVSFDDIPDDKRNAHKVIAATLYLEIPEDLILNIKSDVGSVDLKGYYNTLTIELLQGYCTIKGNTNLATVNTFDGNISVVTKNAKVNANSNHGKVSITKFKASDSIWNLKTINGDITVVKQE</sequence>
<dbReference type="EMBL" id="JACOME010000001">
    <property type="protein sequence ID" value="MBC3845465.1"/>
    <property type="molecule type" value="Genomic_DNA"/>
</dbReference>
<proteinExistence type="predicted"/>
<reference evidence="1 2" key="1">
    <citation type="submission" date="2020-08" db="EMBL/GenBank/DDBJ databases">
        <title>Winogradskyella ouciana sp. nov., isolated from the hadal seawater of the Mariana Trench.</title>
        <authorList>
            <person name="He X."/>
        </authorList>
    </citation>
    <scope>NUCLEOTIDE SEQUENCE [LARGE SCALE GENOMIC DNA]</scope>
    <source>
        <strain evidence="1 2">KCTC 22026</strain>
    </source>
</reference>
<protein>
    <recommendedName>
        <fullName evidence="3">Adhesin</fullName>
    </recommendedName>
</protein>
<gene>
    <name evidence="1" type="ORF">H6H04_03650</name>
</gene>
<dbReference type="Proteomes" id="UP000607435">
    <property type="component" value="Unassembled WGS sequence"/>
</dbReference>
<keyword evidence="2" id="KW-1185">Reference proteome</keyword>
<evidence type="ECO:0000313" key="1">
    <source>
        <dbReference type="EMBL" id="MBC3845465.1"/>
    </source>
</evidence>
<accession>A0ABR6XZN4</accession>
<evidence type="ECO:0000313" key="2">
    <source>
        <dbReference type="Proteomes" id="UP000607435"/>
    </source>
</evidence>